<dbReference type="InterPro" id="IPR050520">
    <property type="entry name" value="INO80/SWR1_helicase"/>
</dbReference>
<evidence type="ECO:0000256" key="5">
    <source>
        <dbReference type="RuleBase" id="RU368001"/>
    </source>
</evidence>
<dbReference type="Gene3D" id="3.40.50.300">
    <property type="entry name" value="P-loop containing nucleotide triphosphate hydrolases"/>
    <property type="match status" value="1"/>
</dbReference>
<dbReference type="VEuPathDB" id="MicrosporidiaDB:CWI36_2190p0010"/>
<evidence type="ECO:0000256" key="4">
    <source>
        <dbReference type="ARBA" id="ARBA00022840"/>
    </source>
</evidence>
<dbReference type="GO" id="GO:0031011">
    <property type="term" value="C:Ino80 complex"/>
    <property type="evidence" value="ECO:0007669"/>
    <property type="project" value="UniProtKB-UniRule"/>
</dbReference>
<comment type="caution">
    <text evidence="8">The sequence shown here is derived from an EMBL/GenBank/DDBJ whole genome shotgun (WGS) entry which is preliminary data.</text>
</comment>
<evidence type="ECO:0000256" key="2">
    <source>
        <dbReference type="ARBA" id="ARBA00022741"/>
    </source>
</evidence>
<dbReference type="InterPro" id="IPR027417">
    <property type="entry name" value="P-loop_NTPase"/>
</dbReference>
<evidence type="ECO:0000256" key="3">
    <source>
        <dbReference type="ARBA" id="ARBA00022801"/>
    </source>
</evidence>
<reference evidence="8 9" key="1">
    <citation type="submission" date="2017-12" db="EMBL/GenBank/DDBJ databases">
        <authorList>
            <person name="Pombert J.-F."/>
            <person name="Haag K.L."/>
            <person name="Ebert D."/>
        </authorList>
    </citation>
    <scope>NUCLEOTIDE SEQUENCE [LARGE SCALE GENOMIC DNA]</scope>
    <source>
        <strain evidence="8">BE-OM-2</strain>
    </source>
</reference>
<keyword evidence="5" id="KW-0227">DNA damage</keyword>
<keyword evidence="3 5" id="KW-0378">Hydrolase</keyword>
<dbReference type="GO" id="GO:0016887">
    <property type="term" value="F:ATP hydrolysis activity"/>
    <property type="evidence" value="ECO:0007669"/>
    <property type="project" value="TreeGrafter"/>
</dbReference>
<dbReference type="PROSITE" id="PS51194">
    <property type="entry name" value="HELICASE_CTER"/>
    <property type="match status" value="1"/>
</dbReference>
<keyword evidence="4 5" id="KW-0067">ATP-binding</keyword>
<accession>A0A4Q9KVI8</accession>
<evidence type="ECO:0000259" key="7">
    <source>
        <dbReference type="PROSITE" id="PS51194"/>
    </source>
</evidence>
<dbReference type="GO" id="GO:0005524">
    <property type="term" value="F:ATP binding"/>
    <property type="evidence" value="ECO:0007669"/>
    <property type="project" value="UniProtKB-UniRule"/>
</dbReference>
<gene>
    <name evidence="8" type="ORF">CWI36_2190p0010</name>
</gene>
<comment type="domain">
    <text evidence="5">The DBINO region is involved in binding to DNA.</text>
</comment>
<keyword evidence="5" id="KW-0238">DNA-binding</keyword>
<keyword evidence="5" id="KW-0234">DNA repair</keyword>
<comment type="catalytic activity">
    <reaction evidence="5">
        <text>ATP + H2O = ADP + phosphate + H(+)</text>
        <dbReference type="Rhea" id="RHEA:13065"/>
        <dbReference type="ChEBI" id="CHEBI:15377"/>
        <dbReference type="ChEBI" id="CHEBI:15378"/>
        <dbReference type="ChEBI" id="CHEBI:30616"/>
        <dbReference type="ChEBI" id="CHEBI:43474"/>
        <dbReference type="ChEBI" id="CHEBI:456216"/>
    </reaction>
</comment>
<dbReference type="VEuPathDB" id="MicrosporidiaDB:CWI39_1043p0010"/>
<evidence type="ECO:0000256" key="1">
    <source>
        <dbReference type="ARBA" id="ARBA00004123"/>
    </source>
</evidence>
<dbReference type="AlphaFoldDB" id="A0A4Q9KVI8"/>
<dbReference type="InterPro" id="IPR049730">
    <property type="entry name" value="SNF2/RAD54-like_C"/>
</dbReference>
<comment type="subcellular location">
    <subcellularLocation>
        <location evidence="1 5">Nucleus</location>
    </subcellularLocation>
</comment>
<organism evidence="8 9">
    <name type="scientific">Hamiltosporidium magnivora</name>
    <dbReference type="NCBI Taxonomy" id="148818"/>
    <lineage>
        <taxon>Eukaryota</taxon>
        <taxon>Fungi</taxon>
        <taxon>Fungi incertae sedis</taxon>
        <taxon>Microsporidia</taxon>
        <taxon>Dubosqiidae</taxon>
        <taxon>Hamiltosporidium</taxon>
    </lineage>
</organism>
<dbReference type="GO" id="GO:0003677">
    <property type="term" value="F:DNA binding"/>
    <property type="evidence" value="ECO:0007669"/>
    <property type="project" value="UniProtKB-UniRule"/>
</dbReference>
<dbReference type="EMBL" id="PITI01002190">
    <property type="protein sequence ID" value="TBT98878.1"/>
    <property type="molecule type" value="Genomic_DNA"/>
</dbReference>
<dbReference type="STRING" id="148818.A0A4Q9KVI8"/>
<dbReference type="SUPFAM" id="SSF52540">
    <property type="entry name" value="P-loop containing nucleoside triphosphate hydrolases"/>
    <property type="match status" value="1"/>
</dbReference>
<feature type="region of interest" description="Disordered" evidence="6">
    <location>
        <begin position="213"/>
        <end position="290"/>
    </location>
</feature>
<feature type="compositionally biased region" description="Low complexity" evidence="6">
    <location>
        <begin position="279"/>
        <end position="290"/>
    </location>
</feature>
<dbReference type="Proteomes" id="UP000291404">
    <property type="component" value="Unassembled WGS sequence"/>
</dbReference>
<comment type="similarity">
    <text evidence="5">Belongs to the SNF2/RAD54 helicase family.</text>
</comment>
<feature type="compositionally biased region" description="Low complexity" evidence="6">
    <location>
        <begin position="216"/>
        <end position="238"/>
    </location>
</feature>
<evidence type="ECO:0000313" key="8">
    <source>
        <dbReference type="EMBL" id="TBT98878.1"/>
    </source>
</evidence>
<keyword evidence="9" id="KW-1185">Reference proteome</keyword>
<evidence type="ECO:0000256" key="6">
    <source>
        <dbReference type="SAM" id="MobiDB-lite"/>
    </source>
</evidence>
<dbReference type="PANTHER" id="PTHR45685">
    <property type="entry name" value="HELICASE SRCAP-RELATED"/>
    <property type="match status" value="1"/>
</dbReference>
<comment type="function">
    <text evidence="5">ATPase component of the INO80 complex which remodels chromatin by shifting nucleosomes and is involved in DNA repair.</text>
</comment>
<feature type="domain" description="Helicase C-terminal" evidence="7">
    <location>
        <begin position="460"/>
        <end position="613"/>
    </location>
</feature>
<keyword evidence="2" id="KW-0547">Nucleotide-binding</keyword>
<dbReference type="GO" id="GO:0006338">
    <property type="term" value="P:chromatin remodeling"/>
    <property type="evidence" value="ECO:0007669"/>
    <property type="project" value="UniProtKB-UniRule"/>
</dbReference>
<comment type="subunit">
    <text evidence="5">Component of the INO80 chromatin-remodeling complex.</text>
</comment>
<dbReference type="InterPro" id="IPR001650">
    <property type="entry name" value="Helicase_C-like"/>
</dbReference>
<keyword evidence="8" id="KW-0347">Helicase</keyword>
<evidence type="ECO:0000313" key="9">
    <source>
        <dbReference type="Proteomes" id="UP000291404"/>
    </source>
</evidence>
<dbReference type="GO" id="GO:0006281">
    <property type="term" value="P:DNA repair"/>
    <property type="evidence" value="ECO:0007669"/>
    <property type="project" value="UniProtKB-UniRule"/>
</dbReference>
<dbReference type="GO" id="GO:0042393">
    <property type="term" value="F:histone binding"/>
    <property type="evidence" value="ECO:0007669"/>
    <property type="project" value="TreeGrafter"/>
</dbReference>
<feature type="compositionally biased region" description="Low complexity" evidence="6">
    <location>
        <begin position="251"/>
        <end position="272"/>
    </location>
</feature>
<proteinExistence type="inferred from homology"/>
<dbReference type="GO" id="GO:0004386">
    <property type="term" value="F:helicase activity"/>
    <property type="evidence" value="ECO:0007669"/>
    <property type="project" value="UniProtKB-KW"/>
</dbReference>
<dbReference type="SMART" id="SM00490">
    <property type="entry name" value="HELICc"/>
    <property type="match status" value="1"/>
</dbReference>
<dbReference type="CDD" id="cd18793">
    <property type="entry name" value="SF2_C_SNF"/>
    <property type="match status" value="1"/>
</dbReference>
<protein>
    <recommendedName>
        <fullName evidence="5">Chromatin-remodeling ATPase INO80</fullName>
        <ecNumber evidence="5">3.6.4.-</ecNumber>
    </recommendedName>
</protein>
<name>A0A4Q9KVI8_9MICR</name>
<dbReference type="PANTHER" id="PTHR45685:SF2">
    <property type="entry name" value="CHROMATIN-REMODELING ATPASE INO80"/>
    <property type="match status" value="1"/>
</dbReference>
<dbReference type="EC" id="3.6.4.-" evidence="5"/>
<feature type="compositionally biased region" description="Polar residues" evidence="6">
    <location>
        <begin position="240"/>
        <end position="250"/>
    </location>
</feature>
<dbReference type="Pfam" id="PF00271">
    <property type="entry name" value="Helicase_C"/>
    <property type="match status" value="1"/>
</dbReference>
<sequence>MLYYGIEDSFKSKGVLSKVYSKGVLEGRFNTEDNVGDLGGVEGGVNDKDSKLDSIKGVGVKDSGIKGVNNSTYEQEGVNNSTNTLHPVTSNLDVSLFGLNTEYDNKDLDCLMNMAMQLRKVCNHPNLFEKPKVKSGFNFNKCYFIGRPYVDKGVSRIEMCLPRIVREFVEEKRRGCYSQENKTFSISHMDNTSDTSHNNNTSDISLLDNTSYLRLNNTPNTNLNNNTPSTTHNNTPNTRLIDNTPNACLKNNTSNTSLNNNTPSTTHNNTPNACPMNKTSNTSLNNNTPYTLLDNPTSVKRVKSSIINKEEDLKYFCKNKGYFDIRWPMKTTKDLYKSKYKDYNFIFPKVFNSNITSNFNTVNSYKEKDLLSSISKCKGVLNNNSYNNTLLDEILFNNTPLNNNTYTNTLLDNILYPNTPLYNTPYNNTPSSSLTPSLYKEYVTVPKLDTFISDSGKLWVLDGLLSKLKGEGHRVLLYFQMTKMIDLMEEYLIKKGYTYLRLDGSCKIRDRRDMVREWQSKDIFIFLLSTRAGGLGINLTAADTVIFYDSDWNPTVDQQAMDRAHRLGQTKDVTVYRLITEGTIEERIMERAMKKGEIQRMVIQGGEFQGKYL</sequence>